<sequence>MSQALPLEEATLAQLMLRGRLDQDALARARDNASNWRTSIGEALVADGAVSPRDWALATAAGTGLPLADLTVEPPDASLLDASDREQYLALGLVPWKRAGNGALILAAQRPGAPDVIEWASRRYPHDRLGWAVTAKFDILWALQKRFDQLADQEAREALHIATPELSAKKVLTVPQAIWAWAAVSLFILGLILAPTGTMIGLSAAVTVFYLLCFGFRFLLTWKGSHHSVDESVTPEEIAALRAEDLPTYTVLVPMYKEAEVLPILVHSMRRMDYPLAKLDVKLVLEADDVETIEAAKALKAEGIFEIVRVPTSYPKTKPKACNYALRFARGEYIVVFDAEDIPEPDQLKKAVAMFKRSADNVACIQARLNYFNRRENFLTRMFTLEYSNWFDYLLPGLHALKIPIPLGGTSNHFRTSVLRAAGAWDPYNVTEDADLGVRLTQQGYQVAVMNSTTFEEANGVPRSWINQRSRWIKGYMQTWLVHMRRPIQLYRRLGGVGFWGFHFFIGFPVLTAVLNPLLWLTTLVGLVFGSDIVSPLFPAPIIYFAILNLVVGNAMYVYMTMVAAAKRGWFSLMPWALIAPVYWVMHSIAAYKALWQLIVKPHFWEKTQHGTSKITQTQLAGIAQSGIAQQGSP</sequence>
<feature type="transmembrane region" description="Helical" evidence="4">
    <location>
        <begin position="177"/>
        <end position="194"/>
    </location>
</feature>
<dbReference type="PANTHER" id="PTHR43630">
    <property type="entry name" value="POLY-BETA-1,6-N-ACETYL-D-GLUCOSAMINE SYNTHASE"/>
    <property type="match status" value="1"/>
</dbReference>
<dbReference type="InterPro" id="IPR037257">
    <property type="entry name" value="T2SS_E_N_sf"/>
</dbReference>
<dbReference type="Pfam" id="PF05157">
    <property type="entry name" value="MshEN"/>
    <property type="match status" value="1"/>
</dbReference>
<dbReference type="Pfam" id="PF13641">
    <property type="entry name" value="Glyco_tranf_2_3"/>
    <property type="match status" value="1"/>
</dbReference>
<dbReference type="CDD" id="cd06427">
    <property type="entry name" value="CESA_like_2"/>
    <property type="match status" value="1"/>
</dbReference>
<evidence type="ECO:0000313" key="7">
    <source>
        <dbReference type="Proteomes" id="UP000282957"/>
    </source>
</evidence>
<dbReference type="RefSeq" id="WP_127785249.1">
    <property type="nucleotide sequence ID" value="NZ_SACL01000001.1"/>
</dbReference>
<dbReference type="InterPro" id="IPR007831">
    <property type="entry name" value="T2SS_GspE_N"/>
</dbReference>
<keyword evidence="7" id="KW-1185">Reference proteome</keyword>
<dbReference type="Proteomes" id="UP000282957">
    <property type="component" value="Unassembled WGS sequence"/>
</dbReference>
<evidence type="ECO:0000256" key="2">
    <source>
        <dbReference type="ARBA" id="ARBA00022676"/>
    </source>
</evidence>
<evidence type="ECO:0000256" key="1">
    <source>
        <dbReference type="ARBA" id="ARBA00006739"/>
    </source>
</evidence>
<dbReference type="EMBL" id="SACL01000001">
    <property type="protein sequence ID" value="RVT98778.1"/>
    <property type="molecule type" value="Genomic_DNA"/>
</dbReference>
<dbReference type="SUPFAM" id="SSF53448">
    <property type="entry name" value="Nucleotide-diphospho-sugar transferases"/>
    <property type="match status" value="1"/>
</dbReference>
<evidence type="ECO:0000313" key="6">
    <source>
        <dbReference type="EMBL" id="RVT98778.1"/>
    </source>
</evidence>
<dbReference type="SUPFAM" id="SSF160246">
    <property type="entry name" value="EspE N-terminal domain-like"/>
    <property type="match status" value="1"/>
</dbReference>
<keyword evidence="2" id="KW-0328">Glycosyltransferase</keyword>
<keyword evidence="4" id="KW-1133">Transmembrane helix</keyword>
<feature type="transmembrane region" description="Helical" evidence="4">
    <location>
        <begin position="494"/>
        <end position="521"/>
    </location>
</feature>
<keyword evidence="4" id="KW-0812">Transmembrane</keyword>
<evidence type="ECO:0000259" key="5">
    <source>
        <dbReference type="Pfam" id="PF05157"/>
    </source>
</evidence>
<protein>
    <submittedName>
        <fullName evidence="6">Glycosyltransferase</fullName>
    </submittedName>
</protein>
<keyword evidence="3 6" id="KW-0808">Transferase</keyword>
<feature type="transmembrane region" description="Helical" evidence="4">
    <location>
        <begin position="541"/>
        <end position="559"/>
    </location>
</feature>
<feature type="domain" description="Type II secretion system protein GspE N-terminal" evidence="5">
    <location>
        <begin position="64"/>
        <end position="149"/>
    </location>
</feature>
<organism evidence="6 7">
    <name type="scientific">Rhodovarius crocodyli</name>
    <dbReference type="NCBI Taxonomy" id="1979269"/>
    <lineage>
        <taxon>Bacteria</taxon>
        <taxon>Pseudomonadati</taxon>
        <taxon>Pseudomonadota</taxon>
        <taxon>Alphaproteobacteria</taxon>
        <taxon>Acetobacterales</taxon>
        <taxon>Roseomonadaceae</taxon>
        <taxon>Rhodovarius</taxon>
    </lineage>
</organism>
<dbReference type="OrthoDB" id="7431422at2"/>
<accession>A0A437MM93</accession>
<name>A0A437MM93_9PROT</name>
<feature type="transmembrane region" description="Helical" evidence="4">
    <location>
        <begin position="200"/>
        <end position="220"/>
    </location>
</feature>
<gene>
    <name evidence="6" type="ORF">EOD42_01315</name>
</gene>
<dbReference type="InterPro" id="IPR029044">
    <property type="entry name" value="Nucleotide-diphossugar_trans"/>
</dbReference>
<feature type="transmembrane region" description="Helical" evidence="4">
    <location>
        <begin position="571"/>
        <end position="592"/>
    </location>
</feature>
<dbReference type="PANTHER" id="PTHR43630:SF1">
    <property type="entry name" value="POLY-BETA-1,6-N-ACETYL-D-GLUCOSAMINE SYNTHASE"/>
    <property type="match status" value="1"/>
</dbReference>
<proteinExistence type="inferred from homology"/>
<keyword evidence="4" id="KW-0472">Membrane</keyword>
<comment type="caution">
    <text evidence="6">The sequence shown here is derived from an EMBL/GenBank/DDBJ whole genome shotgun (WGS) entry which is preliminary data.</text>
</comment>
<comment type="similarity">
    <text evidence="1">Belongs to the glycosyltransferase 2 family.</text>
</comment>
<dbReference type="Gene3D" id="3.90.550.10">
    <property type="entry name" value="Spore Coat Polysaccharide Biosynthesis Protein SpsA, Chain A"/>
    <property type="match status" value="1"/>
</dbReference>
<evidence type="ECO:0000256" key="4">
    <source>
        <dbReference type="SAM" id="Phobius"/>
    </source>
</evidence>
<evidence type="ECO:0000256" key="3">
    <source>
        <dbReference type="ARBA" id="ARBA00022679"/>
    </source>
</evidence>
<dbReference type="AlphaFoldDB" id="A0A437MM93"/>
<reference evidence="6 7" key="1">
    <citation type="submission" date="2019-01" db="EMBL/GenBank/DDBJ databases">
        <authorList>
            <person name="Chen W.-M."/>
        </authorList>
    </citation>
    <scope>NUCLEOTIDE SEQUENCE [LARGE SCALE GENOMIC DNA]</scope>
    <source>
        <strain evidence="6 7">CCP-6</strain>
    </source>
</reference>
<dbReference type="GO" id="GO:0016757">
    <property type="term" value="F:glycosyltransferase activity"/>
    <property type="evidence" value="ECO:0007669"/>
    <property type="project" value="UniProtKB-KW"/>
</dbReference>